<organism evidence="9 10">
    <name type="scientific">Diacronema lutheri</name>
    <name type="common">Unicellular marine alga</name>
    <name type="synonym">Monochrysis lutheri</name>
    <dbReference type="NCBI Taxonomy" id="2081491"/>
    <lineage>
        <taxon>Eukaryota</taxon>
        <taxon>Haptista</taxon>
        <taxon>Haptophyta</taxon>
        <taxon>Pavlovophyceae</taxon>
        <taxon>Pavlovales</taxon>
        <taxon>Pavlovaceae</taxon>
        <taxon>Diacronema</taxon>
    </lineage>
</organism>
<accession>A0A8J6CK13</accession>
<dbReference type="AlphaFoldDB" id="A0A8J6CK13"/>
<gene>
    <name evidence="9" type="ORF">KFE25_008979</name>
</gene>
<dbReference type="Gene3D" id="3.60.15.10">
    <property type="entry name" value="Ribonuclease Z/Hydroxyacylglutathione hydrolase-like"/>
    <property type="match status" value="1"/>
</dbReference>
<dbReference type="GO" id="GO:0016787">
    <property type="term" value="F:hydrolase activity"/>
    <property type="evidence" value="ECO:0007669"/>
    <property type="project" value="UniProtKB-KW"/>
</dbReference>
<evidence type="ECO:0000259" key="8">
    <source>
        <dbReference type="SMART" id="SM00849"/>
    </source>
</evidence>
<dbReference type="OrthoDB" id="449487at2759"/>
<dbReference type="Pfam" id="PF00753">
    <property type="entry name" value="Lactamase_B"/>
    <property type="match status" value="1"/>
</dbReference>
<feature type="domain" description="Metallo-beta-lactamase" evidence="8">
    <location>
        <begin position="169"/>
        <end position="341"/>
    </location>
</feature>
<feature type="compositionally biased region" description="Basic and acidic residues" evidence="6">
    <location>
        <begin position="743"/>
        <end position="754"/>
    </location>
</feature>
<evidence type="ECO:0000256" key="6">
    <source>
        <dbReference type="SAM" id="MobiDB-lite"/>
    </source>
</evidence>
<dbReference type="CDD" id="cd07723">
    <property type="entry name" value="hydroxyacylglutathione_hydrolase_MBL-fold"/>
    <property type="match status" value="1"/>
</dbReference>
<comment type="cofactor">
    <cofactor evidence="1">
        <name>Zn(2+)</name>
        <dbReference type="ChEBI" id="CHEBI:29105"/>
    </cofactor>
</comment>
<feature type="region of interest" description="Disordered" evidence="6">
    <location>
        <begin position="519"/>
        <end position="541"/>
    </location>
</feature>
<dbReference type="InterPro" id="IPR035680">
    <property type="entry name" value="Clx_II_MBL"/>
</dbReference>
<keyword evidence="7" id="KW-0812">Transmembrane</keyword>
<proteinExistence type="inferred from homology"/>
<evidence type="ECO:0000256" key="3">
    <source>
        <dbReference type="ARBA" id="ARBA00022723"/>
    </source>
</evidence>
<feature type="region of interest" description="Disordered" evidence="6">
    <location>
        <begin position="428"/>
        <end position="447"/>
    </location>
</feature>
<keyword evidence="10" id="KW-1185">Reference proteome</keyword>
<keyword evidence="4" id="KW-0378">Hydrolase</keyword>
<evidence type="ECO:0000313" key="10">
    <source>
        <dbReference type="Proteomes" id="UP000751190"/>
    </source>
</evidence>
<dbReference type="GO" id="GO:0046872">
    <property type="term" value="F:metal ion binding"/>
    <property type="evidence" value="ECO:0007669"/>
    <property type="project" value="UniProtKB-KW"/>
</dbReference>
<keyword evidence="5" id="KW-0862">Zinc</keyword>
<evidence type="ECO:0000256" key="2">
    <source>
        <dbReference type="ARBA" id="ARBA00006759"/>
    </source>
</evidence>
<dbReference type="PANTHER" id="PTHR11935">
    <property type="entry name" value="BETA LACTAMASE DOMAIN"/>
    <property type="match status" value="1"/>
</dbReference>
<feature type="region of interest" description="Disordered" evidence="6">
    <location>
        <begin position="716"/>
        <end position="754"/>
    </location>
</feature>
<evidence type="ECO:0000256" key="4">
    <source>
        <dbReference type="ARBA" id="ARBA00022801"/>
    </source>
</evidence>
<keyword evidence="7" id="KW-0472">Membrane</keyword>
<evidence type="ECO:0000256" key="5">
    <source>
        <dbReference type="ARBA" id="ARBA00022833"/>
    </source>
</evidence>
<dbReference type="PANTHER" id="PTHR11935:SF116">
    <property type="entry name" value="HYDROLASE PNKD-RELATED"/>
    <property type="match status" value="1"/>
</dbReference>
<comment type="similarity">
    <text evidence="2">Belongs to the metallo-beta-lactamase superfamily. Glyoxalase II family.</text>
</comment>
<reference evidence="9" key="1">
    <citation type="submission" date="2021-05" db="EMBL/GenBank/DDBJ databases">
        <title>The genome of the haptophyte Pavlova lutheri (Diacronema luteri, Pavlovales) - a model for lipid biosynthesis in eukaryotic algae.</title>
        <authorList>
            <person name="Hulatt C.J."/>
            <person name="Posewitz M.C."/>
        </authorList>
    </citation>
    <scope>NUCLEOTIDE SEQUENCE</scope>
    <source>
        <strain evidence="9">NIVA-4/92</strain>
    </source>
</reference>
<feature type="transmembrane region" description="Helical" evidence="7">
    <location>
        <begin position="76"/>
        <end position="94"/>
    </location>
</feature>
<evidence type="ECO:0000313" key="9">
    <source>
        <dbReference type="EMBL" id="KAG8470558.1"/>
    </source>
</evidence>
<sequence length="754" mass="80100">MPSGERQQLVHGEGAVQLAPPSLPLSAADPSSEPDPAPPSAAARASAASRFVRVLSAPCAPCACCVPKARQRAMRALALAALVPGLASLVLLGVGSLATMLLRLAVGPFVLLAFRLTTAHLYPTPLGRLHLVGYAAYKWWTRLELHSRTTRVPIEGVAASVFTIACFVDNYAYLLVDESGEGPCAAALVDPAEAAVVLEQLRLVGEQYYEGRGLRLDAVLTTHKHWDHQGGNVQIVAAFPAARVYGGRLDDVAACTHPVRNSDVIEVGSLQLEVIDAPGHTLGSVMFLLHAAQPVLFTGDTIFCGGCGAPMEGTMDDLLASFARVWRRLSPFPNALIFPGHEYTEQLLASYMADPASTPLDKASAYARLSSTLLKARRRRAAPGLPLPTVPTCLQDELAFNPYFATLHDAASTLADAYRRRLAREDQAGGEFWKPPPPSDGDDYIPTIYPWEALAPDEPPRSHMPQPAHPPVEGHDRNPTLVLVSSDVVRSLAAARVRRTRAATPRGARAALARSAAGAATCGVHAGTESDSEAEDERRESAAFEQLRQQRAHTESGADDWAAKRSRRLRAYLAHRRALGEEATERALIGALSHFGLADGHIAAQTLVRALTTLGVAEPLTSDEARALVRDARAIDLARAAASAPDGFIAAPPVGTLSARALVELLGSPPGELRAHHPAEPTLLDRAVGVLARLFPMGGVPDGERAARDLVLEPAVSSTADARRPPSTAPAHGLAPAIDEDEPGHARHEADVRV</sequence>
<protein>
    <recommendedName>
        <fullName evidence="8">Metallo-beta-lactamase domain-containing protein</fullName>
    </recommendedName>
</protein>
<feature type="region of interest" description="Disordered" evidence="6">
    <location>
        <begin position="453"/>
        <end position="476"/>
    </location>
</feature>
<dbReference type="SMART" id="SM00849">
    <property type="entry name" value="Lactamase_B"/>
    <property type="match status" value="1"/>
</dbReference>
<dbReference type="InterPro" id="IPR036866">
    <property type="entry name" value="RibonucZ/Hydroxyglut_hydro"/>
</dbReference>
<keyword evidence="3" id="KW-0479">Metal-binding</keyword>
<dbReference type="Proteomes" id="UP000751190">
    <property type="component" value="Unassembled WGS sequence"/>
</dbReference>
<comment type="caution">
    <text evidence="9">The sequence shown here is derived from an EMBL/GenBank/DDBJ whole genome shotgun (WGS) entry which is preliminary data.</text>
</comment>
<evidence type="ECO:0000256" key="7">
    <source>
        <dbReference type="SAM" id="Phobius"/>
    </source>
</evidence>
<dbReference type="InterPro" id="IPR001279">
    <property type="entry name" value="Metallo-B-lactamas"/>
</dbReference>
<evidence type="ECO:0000256" key="1">
    <source>
        <dbReference type="ARBA" id="ARBA00001947"/>
    </source>
</evidence>
<dbReference type="EMBL" id="JAGTXO010000001">
    <property type="protein sequence ID" value="KAG8470558.1"/>
    <property type="molecule type" value="Genomic_DNA"/>
</dbReference>
<keyword evidence="7" id="KW-1133">Transmembrane helix</keyword>
<feature type="region of interest" description="Disordered" evidence="6">
    <location>
        <begin position="1"/>
        <end position="41"/>
    </location>
</feature>
<name>A0A8J6CK13_DIALT</name>
<dbReference type="SUPFAM" id="SSF56281">
    <property type="entry name" value="Metallo-hydrolase/oxidoreductase"/>
    <property type="match status" value="1"/>
</dbReference>